<evidence type="ECO:0000313" key="1">
    <source>
        <dbReference type="EMBL" id="MBJ3774929.1"/>
    </source>
</evidence>
<keyword evidence="2" id="KW-1185">Reference proteome</keyword>
<evidence type="ECO:0000313" key="2">
    <source>
        <dbReference type="Proteomes" id="UP000609531"/>
    </source>
</evidence>
<comment type="caution">
    <text evidence="1">The sequence shown here is derived from an EMBL/GenBank/DDBJ whole genome shotgun (WGS) entry which is preliminary data.</text>
</comment>
<proteinExistence type="predicted"/>
<protein>
    <submittedName>
        <fullName evidence="1">Uncharacterized protein</fullName>
    </submittedName>
</protein>
<dbReference type="AlphaFoldDB" id="A0A934MJV8"/>
<name>A0A934MJV8_9HYPH</name>
<sequence length="111" mass="12567">MTSLTLESFIDEMIRLSRKRGYSPTTFIQMRRRHGTVDAISRLVVSGDIQSGFRRLDALGLLDWTIEAAVRKFPDEFSREVQYAAKWRLDQVKSGSELPTRPAGPKSAPPT</sequence>
<dbReference type="EMBL" id="JAEKJA010000003">
    <property type="protein sequence ID" value="MBJ3774929.1"/>
    <property type="molecule type" value="Genomic_DNA"/>
</dbReference>
<dbReference type="RefSeq" id="WP_198880834.1">
    <property type="nucleotide sequence ID" value="NZ_JAEKJA010000003.1"/>
</dbReference>
<gene>
    <name evidence="1" type="ORF">JCR33_04475</name>
</gene>
<dbReference type="Proteomes" id="UP000609531">
    <property type="component" value="Unassembled WGS sequence"/>
</dbReference>
<organism evidence="1 2">
    <name type="scientific">Acuticoccus mangrovi</name>
    <dbReference type="NCBI Taxonomy" id="2796142"/>
    <lineage>
        <taxon>Bacteria</taxon>
        <taxon>Pseudomonadati</taxon>
        <taxon>Pseudomonadota</taxon>
        <taxon>Alphaproteobacteria</taxon>
        <taxon>Hyphomicrobiales</taxon>
        <taxon>Amorphaceae</taxon>
        <taxon>Acuticoccus</taxon>
    </lineage>
</organism>
<accession>A0A934MJV8</accession>
<reference evidence="1" key="1">
    <citation type="submission" date="2020-12" db="EMBL/GenBank/DDBJ databases">
        <title>Bacterial taxonomy.</title>
        <authorList>
            <person name="Pan X."/>
        </authorList>
    </citation>
    <scope>NUCLEOTIDE SEQUENCE</scope>
    <source>
        <strain evidence="1">B2012</strain>
    </source>
</reference>